<protein>
    <recommendedName>
        <fullName evidence="1">Polysaccharide pyruvyl transferase domain-containing protein</fullName>
    </recommendedName>
</protein>
<sequence length="375" mass="41408">MGQSIQLGQECGSAHPFLRGSTINMNILVLHGYSALNRGDGLLVSSTLNILREAFGEEIKVTLVASDPDSFSNLELESYPAVPHISGYSKEYMRVLRNIGKFDLVVGVGGGYLRGGRVVELAKTSLVHGVQLFAAGRSGVPTVYFPQSVGPFRYGSRLPMSRLLRRIDRVYGRDDRSMDEFSDVAMIRIPDLAILSKHEPSFSNDLKDGTPVLSVRAVNGRVPPLVRELAGYLETFDGYIQSETRGNDDSAAMSALMPRTVLTRNELFDTRTPRVVIAVRLHASLMALQAGHYVIHLAYERKGFGAFEDLGLPEYVHNVNKFEPHRVLMQAHQLATDEGVRRDYARRVGAARSTSQRHRKSLIGELRGLAASGEK</sequence>
<accession>K8Y419</accession>
<dbReference type="InterPro" id="IPR007345">
    <property type="entry name" value="Polysacch_pyruvyl_Trfase"/>
</dbReference>
<comment type="caution">
    <text evidence="2">The sequence shown here is derived from an EMBL/GenBank/DDBJ whole genome shotgun (WGS) entry which is preliminary data.</text>
</comment>
<organism evidence="2 3">
    <name type="scientific">Rhodococcus opacus M213</name>
    <dbReference type="NCBI Taxonomy" id="1129896"/>
    <lineage>
        <taxon>Bacteria</taxon>
        <taxon>Bacillati</taxon>
        <taxon>Actinomycetota</taxon>
        <taxon>Actinomycetes</taxon>
        <taxon>Mycobacteriales</taxon>
        <taxon>Nocardiaceae</taxon>
        <taxon>Rhodococcus</taxon>
    </lineage>
</organism>
<feature type="domain" description="Polysaccharide pyruvyl transferase" evidence="1">
    <location>
        <begin position="37"/>
        <end position="211"/>
    </location>
</feature>
<dbReference type="PANTHER" id="PTHR36836">
    <property type="entry name" value="COLANIC ACID BIOSYNTHESIS PROTEIN WCAK"/>
    <property type="match status" value="1"/>
</dbReference>
<name>K8Y419_RHOOP</name>
<dbReference type="Pfam" id="PF04230">
    <property type="entry name" value="PS_pyruv_trans"/>
    <property type="match status" value="1"/>
</dbReference>
<dbReference type="AlphaFoldDB" id="K8Y419"/>
<evidence type="ECO:0000313" key="3">
    <source>
        <dbReference type="Proteomes" id="UP000005951"/>
    </source>
</evidence>
<gene>
    <name evidence="2" type="ORF">WSS_A01815</name>
</gene>
<dbReference type="PANTHER" id="PTHR36836:SF1">
    <property type="entry name" value="COLANIC ACID BIOSYNTHESIS PROTEIN WCAK"/>
    <property type="match status" value="1"/>
</dbReference>
<reference evidence="2 3" key="1">
    <citation type="journal article" date="2013" name="Genome Announc.">
        <title>Draft Genome Sequence of Rhodococcus opacus Strain M213 Shows a Diverse Catabolic Potential.</title>
        <authorList>
            <person name="Pathak A."/>
            <person name="Green S.J."/>
            <person name="Ogram A."/>
            <person name="Chauhan A."/>
        </authorList>
    </citation>
    <scope>NUCLEOTIDE SEQUENCE [LARGE SCALE GENOMIC DNA]</scope>
    <source>
        <strain evidence="2 3">M213</strain>
    </source>
</reference>
<evidence type="ECO:0000313" key="2">
    <source>
        <dbReference type="EMBL" id="EKT84465.1"/>
    </source>
</evidence>
<evidence type="ECO:0000259" key="1">
    <source>
        <dbReference type="Pfam" id="PF04230"/>
    </source>
</evidence>
<dbReference type="Proteomes" id="UP000005951">
    <property type="component" value="Unassembled WGS sequence"/>
</dbReference>
<proteinExistence type="predicted"/>
<dbReference type="EMBL" id="AJYC02000006">
    <property type="protein sequence ID" value="EKT84465.1"/>
    <property type="molecule type" value="Genomic_DNA"/>
</dbReference>